<dbReference type="RefSeq" id="WP_255525662.1">
    <property type="nucleotide sequence ID" value="NZ_JAPCID010000002.1"/>
</dbReference>
<gene>
    <name evidence="1" type="ORF">OJ962_01865</name>
</gene>
<evidence type="ECO:0000313" key="1">
    <source>
        <dbReference type="EMBL" id="MDA0136228.1"/>
    </source>
</evidence>
<protein>
    <submittedName>
        <fullName evidence="1">Uncharacterized protein</fullName>
    </submittedName>
</protein>
<proteinExistence type="predicted"/>
<dbReference type="Proteomes" id="UP001147700">
    <property type="component" value="Unassembled WGS sequence"/>
</dbReference>
<comment type="caution">
    <text evidence="1">The sequence shown here is derived from an EMBL/GenBank/DDBJ whole genome shotgun (WGS) entry which is preliminary data.</text>
</comment>
<keyword evidence="2" id="KW-1185">Reference proteome</keyword>
<evidence type="ECO:0000313" key="2">
    <source>
        <dbReference type="Proteomes" id="UP001147700"/>
    </source>
</evidence>
<reference evidence="1" key="1">
    <citation type="submission" date="2022-10" db="EMBL/GenBank/DDBJ databases">
        <title>The WGS of Solirubrobacter sp. CPCC 204708.</title>
        <authorList>
            <person name="Jiang Z."/>
        </authorList>
    </citation>
    <scope>NUCLEOTIDE SEQUENCE</scope>
    <source>
        <strain evidence="1">CPCC 204708</strain>
    </source>
</reference>
<name>A0ABT4RCI6_9ACTN</name>
<sequence>MSVTAAIEANEQAIGTEAGNAHCPVLDLFRNATPVEPRLAVSTA</sequence>
<dbReference type="EMBL" id="JAPCID010000002">
    <property type="protein sequence ID" value="MDA0136228.1"/>
    <property type="molecule type" value="Genomic_DNA"/>
</dbReference>
<accession>A0ABT4RCI6</accession>
<organism evidence="1 2">
    <name type="scientific">Solirubrobacter deserti</name>
    <dbReference type="NCBI Taxonomy" id="2282478"/>
    <lineage>
        <taxon>Bacteria</taxon>
        <taxon>Bacillati</taxon>
        <taxon>Actinomycetota</taxon>
        <taxon>Thermoleophilia</taxon>
        <taxon>Solirubrobacterales</taxon>
        <taxon>Solirubrobacteraceae</taxon>
        <taxon>Solirubrobacter</taxon>
    </lineage>
</organism>